<name>A0ABQ9Z9B1_9CRUS</name>
<comment type="caution">
    <text evidence="1">The sequence shown here is derived from an EMBL/GenBank/DDBJ whole genome shotgun (WGS) entry which is preliminary data.</text>
</comment>
<dbReference type="Proteomes" id="UP001234178">
    <property type="component" value="Unassembled WGS sequence"/>
</dbReference>
<dbReference type="EMBL" id="JAOYFB010000003">
    <property type="protein sequence ID" value="KAK4009264.1"/>
    <property type="molecule type" value="Genomic_DNA"/>
</dbReference>
<sequence>MSVCEDSFPAQSRGKLFFFLGLNTIGHDDALQAPISVVALVALHVPRPKKLQHLKIIRSSPSNTGLTICLNLMLFDGFIEFSTTTKKNNQPVLHLTHENTYDQHDE</sequence>
<evidence type="ECO:0000313" key="1">
    <source>
        <dbReference type="EMBL" id="KAK4009264.1"/>
    </source>
</evidence>
<keyword evidence="2" id="KW-1185">Reference proteome</keyword>
<evidence type="ECO:0000313" key="2">
    <source>
        <dbReference type="Proteomes" id="UP001234178"/>
    </source>
</evidence>
<protein>
    <submittedName>
        <fullName evidence="1">Uncharacterized protein</fullName>
    </submittedName>
</protein>
<gene>
    <name evidence="1" type="ORF">OUZ56_018380</name>
</gene>
<organism evidence="1 2">
    <name type="scientific">Daphnia magna</name>
    <dbReference type="NCBI Taxonomy" id="35525"/>
    <lineage>
        <taxon>Eukaryota</taxon>
        <taxon>Metazoa</taxon>
        <taxon>Ecdysozoa</taxon>
        <taxon>Arthropoda</taxon>
        <taxon>Crustacea</taxon>
        <taxon>Branchiopoda</taxon>
        <taxon>Diplostraca</taxon>
        <taxon>Cladocera</taxon>
        <taxon>Anomopoda</taxon>
        <taxon>Daphniidae</taxon>
        <taxon>Daphnia</taxon>
    </lineage>
</organism>
<proteinExistence type="predicted"/>
<accession>A0ABQ9Z9B1</accession>
<reference evidence="1 2" key="1">
    <citation type="journal article" date="2023" name="Nucleic Acids Res.">
        <title>The hologenome of Daphnia magna reveals possible DNA methylation and microbiome-mediated evolution of the host genome.</title>
        <authorList>
            <person name="Chaturvedi A."/>
            <person name="Li X."/>
            <person name="Dhandapani V."/>
            <person name="Marshall H."/>
            <person name="Kissane S."/>
            <person name="Cuenca-Cambronero M."/>
            <person name="Asole G."/>
            <person name="Calvet F."/>
            <person name="Ruiz-Romero M."/>
            <person name="Marangio P."/>
            <person name="Guigo R."/>
            <person name="Rago D."/>
            <person name="Mirbahai L."/>
            <person name="Eastwood N."/>
            <person name="Colbourne J.K."/>
            <person name="Zhou J."/>
            <person name="Mallon E."/>
            <person name="Orsini L."/>
        </authorList>
    </citation>
    <scope>NUCLEOTIDE SEQUENCE [LARGE SCALE GENOMIC DNA]</scope>
    <source>
        <strain evidence="1">LRV0_1</strain>
    </source>
</reference>